<protein>
    <submittedName>
        <fullName evidence="3">Reverse transcriptase domain-containing protein</fullName>
    </submittedName>
</protein>
<accession>A0A1I8IIH7</accession>
<organism evidence="2 3">
    <name type="scientific">Macrostomum lignano</name>
    <dbReference type="NCBI Taxonomy" id="282301"/>
    <lineage>
        <taxon>Eukaryota</taxon>
        <taxon>Metazoa</taxon>
        <taxon>Spiralia</taxon>
        <taxon>Lophotrochozoa</taxon>
        <taxon>Platyhelminthes</taxon>
        <taxon>Rhabditophora</taxon>
        <taxon>Macrostomorpha</taxon>
        <taxon>Macrostomida</taxon>
        <taxon>Macrostomidae</taxon>
        <taxon>Macrostomum</taxon>
    </lineage>
</organism>
<proteinExistence type="predicted"/>
<reference evidence="3" key="1">
    <citation type="submission" date="2016-11" db="UniProtKB">
        <authorList>
            <consortium name="WormBaseParasite"/>
        </authorList>
    </citation>
    <scope>IDENTIFICATION</scope>
</reference>
<evidence type="ECO:0000313" key="3">
    <source>
        <dbReference type="WBParaSite" id="maker-uti_cns_0012788-snap-gene-0.2-mRNA-1"/>
    </source>
</evidence>
<feature type="region of interest" description="Disordered" evidence="1">
    <location>
        <begin position="1"/>
        <end position="56"/>
    </location>
</feature>
<evidence type="ECO:0000256" key="1">
    <source>
        <dbReference type="SAM" id="MobiDB-lite"/>
    </source>
</evidence>
<feature type="compositionally biased region" description="Polar residues" evidence="1">
    <location>
        <begin position="140"/>
        <end position="152"/>
    </location>
</feature>
<feature type="compositionally biased region" description="Basic and acidic residues" evidence="1">
    <location>
        <begin position="90"/>
        <end position="116"/>
    </location>
</feature>
<dbReference type="WBParaSite" id="maker-uti_cns_0012788-snap-gene-0.2-mRNA-1">
    <property type="protein sequence ID" value="maker-uti_cns_0012788-snap-gene-0.2-mRNA-1"/>
    <property type="gene ID" value="maker-uti_cns_0012788-snap-gene-0.2"/>
</dbReference>
<evidence type="ECO:0000313" key="2">
    <source>
        <dbReference type="Proteomes" id="UP000095280"/>
    </source>
</evidence>
<keyword evidence="2" id="KW-1185">Reference proteome</keyword>
<feature type="compositionally biased region" description="Polar residues" evidence="1">
    <location>
        <begin position="80"/>
        <end position="89"/>
    </location>
</feature>
<dbReference type="AlphaFoldDB" id="A0A1I8IIH7"/>
<dbReference type="Proteomes" id="UP000095280">
    <property type="component" value="Unplaced"/>
</dbReference>
<feature type="compositionally biased region" description="Basic and acidic residues" evidence="1">
    <location>
        <begin position="1"/>
        <end position="20"/>
    </location>
</feature>
<sequence length="152" mass="17270">MPDSPRQEGDDDSKQGRGESARQPGGAQGKEQRRSRPRSPYRQQGPTGSWVDPYTKRHRSSLAFKRMSQEEIDAIVQRLRQPTVSSTGAKEQRDKEEKDKQERRKSAGQRTDEERANIAQRLFSANTRAWKARGEKNPIQECTTAQTSPSSD</sequence>
<name>A0A1I8IIH7_9PLAT</name>
<feature type="region of interest" description="Disordered" evidence="1">
    <location>
        <begin position="75"/>
        <end position="152"/>
    </location>
</feature>